<evidence type="ECO:0000256" key="5">
    <source>
        <dbReference type="ARBA" id="ARBA00023136"/>
    </source>
</evidence>
<evidence type="ECO:0000313" key="11">
    <source>
        <dbReference type="Proteomes" id="UP000615446"/>
    </source>
</evidence>
<keyword evidence="3" id="KW-0677">Repeat</keyword>
<gene>
    <name evidence="10" type="ORF">RCL2_002875900</name>
</gene>
<reference evidence="10" key="1">
    <citation type="submission" date="2019-10" db="EMBL/GenBank/DDBJ databases">
        <title>Conservation and host-specific expression of non-tandemly repeated heterogenous ribosome RNA gene in arbuscular mycorrhizal fungi.</title>
        <authorList>
            <person name="Maeda T."/>
            <person name="Kobayashi Y."/>
            <person name="Nakagawa T."/>
            <person name="Ezawa T."/>
            <person name="Yamaguchi K."/>
            <person name="Bino T."/>
            <person name="Nishimoto Y."/>
            <person name="Shigenobu S."/>
            <person name="Kawaguchi M."/>
        </authorList>
    </citation>
    <scope>NUCLEOTIDE SEQUENCE</scope>
    <source>
        <strain evidence="10">HR1</strain>
    </source>
</reference>
<feature type="transmembrane region" description="Helical" evidence="8">
    <location>
        <begin position="956"/>
        <end position="976"/>
    </location>
</feature>
<dbReference type="EMBL" id="BLAL01000307">
    <property type="protein sequence ID" value="GET02376.1"/>
    <property type="molecule type" value="Genomic_DNA"/>
</dbReference>
<evidence type="ECO:0000256" key="2">
    <source>
        <dbReference type="ARBA" id="ARBA00022692"/>
    </source>
</evidence>
<keyword evidence="5 8" id="KW-0472">Membrane</keyword>
<evidence type="ECO:0000256" key="7">
    <source>
        <dbReference type="SAM" id="MobiDB-lite"/>
    </source>
</evidence>
<protein>
    <recommendedName>
        <fullName evidence="9">Ion transport domain-containing protein</fullName>
    </recommendedName>
</protein>
<feature type="transmembrane region" description="Helical" evidence="8">
    <location>
        <begin position="982"/>
        <end position="1005"/>
    </location>
</feature>
<dbReference type="GO" id="GO:0098703">
    <property type="term" value="P:calcium ion import across plasma membrane"/>
    <property type="evidence" value="ECO:0007669"/>
    <property type="project" value="TreeGrafter"/>
</dbReference>
<feature type="transmembrane region" description="Helical" evidence="8">
    <location>
        <begin position="851"/>
        <end position="869"/>
    </location>
</feature>
<keyword evidence="2 8" id="KW-0812">Transmembrane</keyword>
<comment type="caution">
    <text evidence="10">The sequence shown here is derived from an EMBL/GenBank/DDBJ whole genome shotgun (WGS) entry which is preliminary data.</text>
</comment>
<dbReference type="InterPro" id="IPR015943">
    <property type="entry name" value="WD40/YVTN_repeat-like_dom_sf"/>
</dbReference>
<dbReference type="InterPro" id="IPR024862">
    <property type="entry name" value="TRPV"/>
</dbReference>
<dbReference type="Gene3D" id="2.130.10.10">
    <property type="entry name" value="YVTN repeat-like/Quinoprotein amine dehydrogenase"/>
    <property type="match status" value="1"/>
</dbReference>
<comment type="subcellular location">
    <subcellularLocation>
        <location evidence="1">Membrane</location>
        <topology evidence="1">Multi-pass membrane protein</topology>
    </subcellularLocation>
</comment>
<evidence type="ECO:0000256" key="1">
    <source>
        <dbReference type="ARBA" id="ARBA00004141"/>
    </source>
</evidence>
<dbReference type="AlphaFoldDB" id="A0A8H3MDD6"/>
<dbReference type="SUPFAM" id="SSF69322">
    <property type="entry name" value="Tricorn protease domain 2"/>
    <property type="match status" value="1"/>
</dbReference>
<feature type="transmembrane region" description="Helical" evidence="8">
    <location>
        <begin position="622"/>
        <end position="646"/>
    </location>
</feature>
<feature type="region of interest" description="Disordered" evidence="7">
    <location>
        <begin position="19"/>
        <end position="39"/>
    </location>
</feature>
<accession>A0A8H3MDD6</accession>
<feature type="compositionally biased region" description="Basic and acidic residues" evidence="7">
    <location>
        <begin position="23"/>
        <end position="36"/>
    </location>
</feature>
<dbReference type="GO" id="GO:0005216">
    <property type="term" value="F:monoatomic ion channel activity"/>
    <property type="evidence" value="ECO:0007669"/>
    <property type="project" value="InterPro"/>
</dbReference>
<evidence type="ECO:0000313" key="10">
    <source>
        <dbReference type="EMBL" id="GET02376.1"/>
    </source>
</evidence>
<evidence type="ECO:0000259" key="9">
    <source>
        <dbReference type="Pfam" id="PF00520"/>
    </source>
</evidence>
<sequence>MNDAVKIDIDKNSIENIDNIENDVDKPPHNNKPIDKYKKRHNNKPITKIGISPNGKYLVTYSEEDKSIVGWNIEDKDESPLKLDKSGEIDEICVSDDKELIHSCYIQYHGPYIKIYDMKNNCQEIKLDLVKYNQYFLFNSKSELILLLNYELINYDEIYIYSTHTKNKKWKCKRMYKILERFRTISISKYDKLYLLSNNHIYEWNLITKKNIKLLTIDEEIKYNNYDEYKKNISISSNEKFTCLKYKDKIIIFSVELETHIVSLDINNDNQLCMSLKNLIPLFPLLFPLFSNIPNSEFWDSIMKDKKEIYLSQSEKYNQSPKMLPDNIQVTDKYIFGILDGNIWKFDLEKMISNIKTYDDLNNGNSDNIIQYCYFDNNNQSHVIDTIHKLFKEVLLDTKEIKKLKLSHNLIKWKISIDEENIQLQVFKKINADIFSKYALPLPNYNSFLYYKKWRSEVKDNKELFLKYGVELLAFASKENLELMNKLFLCIKDDKELLLKYGTKFLTYAIKEHDLEKIDEIYKKCIIYFKEDIRNNNTIFLSIITSTILLLNKHYPEYITRYSLETSMIIDSLVYNIKSLNDNLHLHSLQYPRIINLFRSIWFQKYDQFSNYFYWEHKTMNIILAIIQILIILLFLPIYFVISYILYKYGFIHFTSEISNFAFLYFYIIDHVEIIYSERSKRTIPTITFMNCYIKFVNYPQNYNWFLELFKPQPSPFVQTITYDIYKTWDGESLINFKWNVYGKYYYIMIWIGYMTLFGCFTATATIPQQYISNDIQKQLLITSIILGFFHLNFEVRQFIYDPIKWISDFWNIFDIIAFLLPIYTSIYWLQTDIRNIQLLSFTCLFLNLKFLLFFRVFESFGIYFAIIISVGKQIIYFLVVLLIIIISFAHALYILLSPKDNFSFEKYTNNNDPNNPWNIATIYRQVFENGTFDPNSYMIQQPDGNTNMFVNFRTALFAMYLFLTGDSSVLTNWPYLDNPALAIMIVLFSFLIVVYLMNLFIGLLNMAIEKDNNRVSYLIQKAEILAEIELFYLLPHQRRWSSWFPEVIHYHANVDKTREKIKEMMEKSDWNYWYTDEIREMKINLLKKLNIQPVDETSLQESLKKVQDKQEISEKSIRQLLEEKQEKSEKSIHQLLAEIHKLQSKS</sequence>
<evidence type="ECO:0000256" key="6">
    <source>
        <dbReference type="SAM" id="Coils"/>
    </source>
</evidence>
<evidence type="ECO:0000256" key="8">
    <source>
        <dbReference type="SAM" id="Phobius"/>
    </source>
</evidence>
<proteinExistence type="predicted"/>
<dbReference type="Pfam" id="PF00520">
    <property type="entry name" value="Ion_trans"/>
    <property type="match status" value="1"/>
</dbReference>
<keyword evidence="4 8" id="KW-1133">Transmembrane helix</keyword>
<feature type="transmembrane region" description="Helical" evidence="8">
    <location>
        <begin position="812"/>
        <end position="830"/>
    </location>
</feature>
<dbReference type="InterPro" id="IPR005821">
    <property type="entry name" value="Ion_trans_dom"/>
</dbReference>
<name>A0A8H3MDD6_9GLOM</name>
<dbReference type="GO" id="GO:0005886">
    <property type="term" value="C:plasma membrane"/>
    <property type="evidence" value="ECO:0007669"/>
    <property type="project" value="TreeGrafter"/>
</dbReference>
<feature type="transmembrane region" description="Helical" evidence="8">
    <location>
        <begin position="875"/>
        <end position="897"/>
    </location>
</feature>
<dbReference type="OrthoDB" id="2352140at2759"/>
<feature type="coiled-coil region" evidence="6">
    <location>
        <begin position="1104"/>
        <end position="1146"/>
    </location>
</feature>
<dbReference type="PANTHER" id="PTHR10582">
    <property type="entry name" value="TRANSIENT RECEPTOR POTENTIAL ION CHANNEL PROTEIN"/>
    <property type="match status" value="1"/>
</dbReference>
<feature type="transmembrane region" description="Helical" evidence="8">
    <location>
        <begin position="658"/>
        <end position="676"/>
    </location>
</feature>
<feature type="transmembrane region" description="Helical" evidence="8">
    <location>
        <begin position="780"/>
        <end position="800"/>
    </location>
</feature>
<dbReference type="Gene3D" id="1.10.287.70">
    <property type="match status" value="1"/>
</dbReference>
<evidence type="ECO:0000256" key="3">
    <source>
        <dbReference type="ARBA" id="ARBA00022737"/>
    </source>
</evidence>
<evidence type="ECO:0000256" key="4">
    <source>
        <dbReference type="ARBA" id="ARBA00022989"/>
    </source>
</evidence>
<feature type="transmembrane region" description="Helical" evidence="8">
    <location>
        <begin position="745"/>
        <end position="768"/>
    </location>
</feature>
<feature type="domain" description="Ion transport" evidence="9">
    <location>
        <begin position="747"/>
        <end position="1015"/>
    </location>
</feature>
<dbReference type="PANTHER" id="PTHR10582:SF2">
    <property type="entry name" value="INACTIVE"/>
    <property type="match status" value="1"/>
</dbReference>
<dbReference type="Proteomes" id="UP000615446">
    <property type="component" value="Unassembled WGS sequence"/>
</dbReference>
<keyword evidence="6" id="KW-0175">Coiled coil</keyword>
<organism evidence="10 11">
    <name type="scientific">Rhizophagus clarus</name>
    <dbReference type="NCBI Taxonomy" id="94130"/>
    <lineage>
        <taxon>Eukaryota</taxon>
        <taxon>Fungi</taxon>
        <taxon>Fungi incertae sedis</taxon>
        <taxon>Mucoromycota</taxon>
        <taxon>Glomeromycotina</taxon>
        <taxon>Glomeromycetes</taxon>
        <taxon>Glomerales</taxon>
        <taxon>Glomeraceae</taxon>
        <taxon>Rhizophagus</taxon>
    </lineage>
</organism>